<organism evidence="6 7">
    <name type="scientific">Plesiomonas shigelloides</name>
    <name type="common">Aeromonas shigelloides</name>
    <dbReference type="NCBI Taxonomy" id="703"/>
    <lineage>
        <taxon>Bacteria</taxon>
        <taxon>Pseudomonadati</taxon>
        <taxon>Pseudomonadota</taxon>
        <taxon>Gammaproteobacteria</taxon>
        <taxon>Enterobacterales</taxon>
        <taxon>Enterobacteriaceae</taxon>
        <taxon>Plesiomonas</taxon>
    </lineage>
</organism>
<dbReference type="PROSITE" id="PS50931">
    <property type="entry name" value="HTH_LYSR"/>
    <property type="match status" value="1"/>
</dbReference>
<keyword evidence="4" id="KW-0804">Transcription</keyword>
<gene>
    <name evidence="6" type="ORF">J2R62_00400</name>
</gene>
<reference evidence="6" key="1">
    <citation type="submission" date="2021-03" db="EMBL/GenBank/DDBJ databases">
        <title>Plesiomonas shigelloides zfcc0051, isolated from zebrafish feces.</title>
        <authorList>
            <person name="Vanderhoek Z."/>
            <person name="Gaulke C."/>
        </authorList>
    </citation>
    <scope>NUCLEOTIDE SEQUENCE</scope>
    <source>
        <strain evidence="6">Zfcc0051</strain>
    </source>
</reference>
<feature type="domain" description="HTH lysR-type" evidence="5">
    <location>
        <begin position="2"/>
        <end position="58"/>
    </location>
</feature>
<evidence type="ECO:0000313" key="6">
    <source>
        <dbReference type="EMBL" id="MBO1106693.1"/>
    </source>
</evidence>
<dbReference type="Gene3D" id="3.40.190.10">
    <property type="entry name" value="Periplasmic binding protein-like II"/>
    <property type="match status" value="2"/>
</dbReference>
<dbReference type="PANTHER" id="PTHR30126:SF99">
    <property type="entry name" value="TRANSCRIPTIONAL REGULATOR LYSR FAMILY"/>
    <property type="match status" value="1"/>
</dbReference>
<evidence type="ECO:0000313" key="7">
    <source>
        <dbReference type="Proteomes" id="UP000664658"/>
    </source>
</evidence>
<dbReference type="InterPro" id="IPR036388">
    <property type="entry name" value="WH-like_DNA-bd_sf"/>
</dbReference>
<dbReference type="EMBL" id="JAFNAA010000001">
    <property type="protein sequence ID" value="MBO1106693.1"/>
    <property type="molecule type" value="Genomic_DNA"/>
</dbReference>
<dbReference type="InterPro" id="IPR036390">
    <property type="entry name" value="WH_DNA-bd_sf"/>
</dbReference>
<dbReference type="PANTHER" id="PTHR30126">
    <property type="entry name" value="HTH-TYPE TRANSCRIPTIONAL REGULATOR"/>
    <property type="match status" value="1"/>
</dbReference>
<name>A0A8I2B3Q7_PLESH</name>
<dbReference type="SUPFAM" id="SSF53850">
    <property type="entry name" value="Periplasmic binding protein-like II"/>
    <property type="match status" value="1"/>
</dbReference>
<dbReference type="Proteomes" id="UP000664658">
    <property type="component" value="Unassembled WGS sequence"/>
</dbReference>
<keyword evidence="3" id="KW-0238">DNA-binding</keyword>
<keyword evidence="2" id="KW-0805">Transcription regulation</keyword>
<dbReference type="CDD" id="cd05466">
    <property type="entry name" value="PBP2_LTTR_substrate"/>
    <property type="match status" value="1"/>
</dbReference>
<comment type="similarity">
    <text evidence="1">Belongs to the LysR transcriptional regulatory family.</text>
</comment>
<dbReference type="InterPro" id="IPR000847">
    <property type="entry name" value="LysR_HTH_N"/>
</dbReference>
<evidence type="ECO:0000256" key="4">
    <source>
        <dbReference type="ARBA" id="ARBA00023163"/>
    </source>
</evidence>
<dbReference type="AlphaFoldDB" id="A0A8I2B3Q7"/>
<accession>A0A8I2B3Q7</accession>
<evidence type="ECO:0000259" key="5">
    <source>
        <dbReference type="PROSITE" id="PS50931"/>
    </source>
</evidence>
<dbReference type="Pfam" id="PF00126">
    <property type="entry name" value="HTH_1"/>
    <property type="match status" value="1"/>
</dbReference>
<dbReference type="RefSeq" id="WP_207541390.1">
    <property type="nucleotide sequence ID" value="NZ_JAFNAA010000001.1"/>
</dbReference>
<comment type="caution">
    <text evidence="6">The sequence shown here is derived from an EMBL/GenBank/DDBJ whole genome shotgun (WGS) entry which is preliminary data.</text>
</comment>
<proteinExistence type="inferred from homology"/>
<evidence type="ECO:0000256" key="2">
    <source>
        <dbReference type="ARBA" id="ARBA00023015"/>
    </source>
</evidence>
<evidence type="ECO:0000256" key="1">
    <source>
        <dbReference type="ARBA" id="ARBA00009437"/>
    </source>
</evidence>
<dbReference type="GO" id="GO:0000976">
    <property type="term" value="F:transcription cis-regulatory region binding"/>
    <property type="evidence" value="ECO:0007669"/>
    <property type="project" value="TreeGrafter"/>
</dbReference>
<dbReference type="Pfam" id="PF03466">
    <property type="entry name" value="LysR_substrate"/>
    <property type="match status" value="1"/>
</dbReference>
<dbReference type="PRINTS" id="PR00039">
    <property type="entry name" value="HTHLYSR"/>
</dbReference>
<dbReference type="SUPFAM" id="SSF46785">
    <property type="entry name" value="Winged helix' DNA-binding domain"/>
    <property type="match status" value="1"/>
</dbReference>
<dbReference type="InterPro" id="IPR005119">
    <property type="entry name" value="LysR_subst-bd"/>
</dbReference>
<dbReference type="GO" id="GO:0003700">
    <property type="term" value="F:DNA-binding transcription factor activity"/>
    <property type="evidence" value="ECO:0007669"/>
    <property type="project" value="InterPro"/>
</dbReference>
<sequence>MLNPLWLKTLIAIQETGSFTRAAERLDLTQAAVSQHIQRLEAECGPLLLRKPRQLELTPRGLRVLAYAREQQRASERLYVELSEDNPHAGNIRLSTPGSIGLLIYPWLLELQQTYPTLSIQHRFAPTTDIISAVLEGRSDLGVVDQAPEHPSLHAEPLAREPLCLVVPASLAEVSWPALQTLGFIDHPDGRAMALRLLSRQFPGQRLDDIPVHGFTNQISLILEPVARGLGFTVLPRFAVTAFARSELIRVHHSESPVIDTLWAIHRAEWPLPARYQQLLSDIKLRITEQSQAKGSQ</sequence>
<dbReference type="Gene3D" id="1.10.10.10">
    <property type="entry name" value="Winged helix-like DNA-binding domain superfamily/Winged helix DNA-binding domain"/>
    <property type="match status" value="1"/>
</dbReference>
<protein>
    <submittedName>
        <fullName evidence="6">LysR family transcriptional regulator</fullName>
    </submittedName>
</protein>
<evidence type="ECO:0000256" key="3">
    <source>
        <dbReference type="ARBA" id="ARBA00023125"/>
    </source>
</evidence>